<dbReference type="RefSeq" id="WP_311628767.1">
    <property type="nucleotide sequence ID" value="NZ_JAVREN010000003.1"/>
</dbReference>
<dbReference type="SUPFAM" id="SSF55729">
    <property type="entry name" value="Acyl-CoA N-acyltransferases (Nat)"/>
    <property type="match status" value="1"/>
</dbReference>
<dbReference type="PANTHER" id="PTHR31435:SF10">
    <property type="entry name" value="BSR4717 PROTEIN"/>
    <property type="match status" value="1"/>
</dbReference>
<dbReference type="InterPro" id="IPR045057">
    <property type="entry name" value="Gcn5-rel_NAT"/>
</dbReference>
<dbReference type="GO" id="GO:0016746">
    <property type="term" value="F:acyltransferase activity"/>
    <property type="evidence" value="ECO:0007669"/>
    <property type="project" value="UniProtKB-KW"/>
</dbReference>
<dbReference type="EMBL" id="JAVREN010000003">
    <property type="protein sequence ID" value="MDT0305853.1"/>
    <property type="molecule type" value="Genomic_DNA"/>
</dbReference>
<dbReference type="EC" id="2.3.1.-" evidence="3"/>
<feature type="domain" description="N-acetyltransferase" evidence="1">
    <location>
        <begin position="1"/>
        <end position="104"/>
    </location>
</feature>
<evidence type="ECO:0000259" key="2">
    <source>
        <dbReference type="PROSITE" id="PS51729"/>
    </source>
</evidence>
<dbReference type="PROSITE" id="PS51186">
    <property type="entry name" value="GNAT"/>
    <property type="match status" value="1"/>
</dbReference>
<dbReference type="InterPro" id="IPR016181">
    <property type="entry name" value="Acyl_CoA_acyltransferase"/>
</dbReference>
<organism evidence="3 4">
    <name type="scientific">Streptomyces boetiae</name>
    <dbReference type="NCBI Taxonomy" id="3075541"/>
    <lineage>
        <taxon>Bacteria</taxon>
        <taxon>Bacillati</taxon>
        <taxon>Actinomycetota</taxon>
        <taxon>Actinomycetes</taxon>
        <taxon>Kitasatosporales</taxon>
        <taxon>Streptomycetaceae</taxon>
        <taxon>Streptomyces</taxon>
    </lineage>
</organism>
<dbReference type="InterPro" id="IPR000182">
    <property type="entry name" value="GNAT_dom"/>
</dbReference>
<evidence type="ECO:0000313" key="3">
    <source>
        <dbReference type="EMBL" id="MDT0305853.1"/>
    </source>
</evidence>
<dbReference type="InterPro" id="IPR031165">
    <property type="entry name" value="GNAT_YJDJ"/>
</dbReference>
<sequence length="104" mass="11670">MSDTEQVTVRDNPEGRRFEARLDPAAAEPAGFTEYRRREGGVVEYFHTEVDPAFEGRGVGGALARAALDDARARGLRVRATCPFVSGWLDRHPDYHDLRERPSL</sequence>
<dbReference type="Proteomes" id="UP001183388">
    <property type="component" value="Unassembled WGS sequence"/>
</dbReference>
<dbReference type="Gene3D" id="3.40.630.30">
    <property type="match status" value="1"/>
</dbReference>
<keyword evidence="3" id="KW-0012">Acyltransferase</keyword>
<dbReference type="Pfam" id="PF14542">
    <property type="entry name" value="Acetyltransf_CG"/>
    <property type="match status" value="1"/>
</dbReference>
<accession>A0ABU2L2R7</accession>
<reference evidence="4" key="1">
    <citation type="submission" date="2023-07" db="EMBL/GenBank/DDBJ databases">
        <title>30 novel species of actinomycetes from the DSMZ collection.</title>
        <authorList>
            <person name="Nouioui I."/>
        </authorList>
    </citation>
    <scope>NUCLEOTIDE SEQUENCE [LARGE SCALE GENOMIC DNA]</scope>
    <source>
        <strain evidence="4">DSM 44917</strain>
    </source>
</reference>
<comment type="caution">
    <text evidence="3">The sequence shown here is derived from an EMBL/GenBank/DDBJ whole genome shotgun (WGS) entry which is preliminary data.</text>
</comment>
<name>A0ABU2L2R7_9ACTN</name>
<gene>
    <name evidence="3" type="ORF">RM780_02605</name>
</gene>
<protein>
    <submittedName>
        <fullName evidence="3">GNAT family N-acetyltransferase</fullName>
        <ecNumber evidence="3">2.3.1.-</ecNumber>
    </submittedName>
</protein>
<evidence type="ECO:0000259" key="1">
    <source>
        <dbReference type="PROSITE" id="PS51186"/>
    </source>
</evidence>
<proteinExistence type="predicted"/>
<dbReference type="PANTHER" id="PTHR31435">
    <property type="entry name" value="PROTEIN NATD1"/>
    <property type="match status" value="1"/>
</dbReference>
<keyword evidence="3" id="KW-0808">Transferase</keyword>
<keyword evidence="4" id="KW-1185">Reference proteome</keyword>
<evidence type="ECO:0000313" key="4">
    <source>
        <dbReference type="Proteomes" id="UP001183388"/>
    </source>
</evidence>
<feature type="domain" description="N-acetyltransferase" evidence="2">
    <location>
        <begin position="10"/>
        <end position="100"/>
    </location>
</feature>
<dbReference type="PROSITE" id="PS51729">
    <property type="entry name" value="GNAT_YJDJ"/>
    <property type="match status" value="1"/>
</dbReference>